<dbReference type="GO" id="GO:0009234">
    <property type="term" value="P:menaquinone biosynthetic process"/>
    <property type="evidence" value="ECO:0007669"/>
    <property type="project" value="UniProtKB-KW"/>
</dbReference>
<reference evidence="9" key="1">
    <citation type="journal article" date="2022" name="Proc. Natl. Acad. Sci. U.S.A.">
        <title>Life cycle and functional genomics of the unicellular red alga Galdieria for elucidating algal and plant evolution and industrial use.</title>
        <authorList>
            <person name="Hirooka S."/>
            <person name="Itabashi T."/>
            <person name="Ichinose T.M."/>
            <person name="Onuma R."/>
            <person name="Fujiwara T."/>
            <person name="Yamashita S."/>
            <person name="Jong L.W."/>
            <person name="Tomita R."/>
            <person name="Iwane A.H."/>
            <person name="Miyagishima S.Y."/>
        </authorList>
    </citation>
    <scope>NUCLEOTIDE SEQUENCE</scope>
    <source>
        <strain evidence="9">NBRC 102759</strain>
    </source>
</reference>
<protein>
    <recommendedName>
        <fullName evidence="11">1,4-dihydroxy-2-naphthoate octaprenyltransferase</fullName>
    </recommendedName>
</protein>
<comment type="subcellular location">
    <subcellularLocation>
        <location evidence="1">Membrane</location>
        <topology evidence="1">Multi-pass membrane protein</topology>
    </subcellularLocation>
</comment>
<dbReference type="GO" id="GO:0042371">
    <property type="term" value="P:vitamin K biosynthetic process"/>
    <property type="evidence" value="ECO:0007669"/>
    <property type="project" value="TreeGrafter"/>
</dbReference>
<dbReference type="OrthoDB" id="203513at2759"/>
<dbReference type="GO" id="GO:0000139">
    <property type="term" value="C:Golgi membrane"/>
    <property type="evidence" value="ECO:0007669"/>
    <property type="project" value="TreeGrafter"/>
</dbReference>
<dbReference type="NCBIfam" id="TIGR00751">
    <property type="entry name" value="menA"/>
    <property type="match status" value="1"/>
</dbReference>
<keyword evidence="5 8" id="KW-0812">Transmembrane</keyword>
<feature type="transmembrane region" description="Helical" evidence="8">
    <location>
        <begin position="241"/>
        <end position="264"/>
    </location>
</feature>
<dbReference type="GO" id="GO:0004659">
    <property type="term" value="F:prenyltransferase activity"/>
    <property type="evidence" value="ECO:0007669"/>
    <property type="project" value="InterPro"/>
</dbReference>
<comment type="pathway">
    <text evidence="2">Quinol/quinone metabolism; menaquinone biosynthesis.</text>
</comment>
<dbReference type="PANTHER" id="PTHR13929">
    <property type="entry name" value="1,4-DIHYDROXY-2-NAPHTHOATE OCTAPRENYLTRANSFERASE"/>
    <property type="match status" value="1"/>
</dbReference>
<organism evidence="9 10">
    <name type="scientific">Galdieria partita</name>
    <dbReference type="NCBI Taxonomy" id="83374"/>
    <lineage>
        <taxon>Eukaryota</taxon>
        <taxon>Rhodophyta</taxon>
        <taxon>Bangiophyceae</taxon>
        <taxon>Galdieriales</taxon>
        <taxon>Galdieriaceae</taxon>
        <taxon>Galdieria</taxon>
    </lineage>
</organism>
<keyword evidence="7 8" id="KW-0472">Membrane</keyword>
<keyword evidence="3" id="KW-0474">Menaquinone biosynthesis</keyword>
<evidence type="ECO:0000256" key="8">
    <source>
        <dbReference type="SAM" id="Phobius"/>
    </source>
</evidence>
<keyword evidence="6 8" id="KW-1133">Transmembrane helix</keyword>
<dbReference type="Pfam" id="PF01040">
    <property type="entry name" value="UbiA"/>
    <property type="match status" value="1"/>
</dbReference>
<reference evidence="9" key="2">
    <citation type="submission" date="2022-01" db="EMBL/GenBank/DDBJ databases">
        <authorList>
            <person name="Hirooka S."/>
            <person name="Miyagishima S.Y."/>
        </authorList>
    </citation>
    <scope>NUCLEOTIDE SEQUENCE</scope>
    <source>
        <strain evidence="9">NBRC 102759</strain>
    </source>
</reference>
<dbReference type="InterPro" id="IPR000537">
    <property type="entry name" value="UbiA_prenyltransferase"/>
</dbReference>
<dbReference type="PIRSF" id="PIRSF005355">
    <property type="entry name" value="UBIAD1"/>
    <property type="match status" value="1"/>
</dbReference>
<comment type="caution">
    <text evidence="9">The sequence shown here is derived from an EMBL/GenBank/DDBJ whole genome shotgun (WGS) entry which is preliminary data.</text>
</comment>
<evidence type="ECO:0000256" key="2">
    <source>
        <dbReference type="ARBA" id="ARBA00004863"/>
    </source>
</evidence>
<dbReference type="InterPro" id="IPR026046">
    <property type="entry name" value="UBIAD1"/>
</dbReference>
<feature type="transmembrane region" description="Helical" evidence="8">
    <location>
        <begin position="209"/>
        <end position="235"/>
    </location>
</feature>
<keyword evidence="10" id="KW-1185">Reference proteome</keyword>
<feature type="transmembrane region" description="Helical" evidence="8">
    <location>
        <begin position="6"/>
        <end position="32"/>
    </location>
</feature>
<dbReference type="Proteomes" id="UP001061958">
    <property type="component" value="Unassembled WGS sequence"/>
</dbReference>
<evidence type="ECO:0000256" key="5">
    <source>
        <dbReference type="ARBA" id="ARBA00022692"/>
    </source>
</evidence>
<evidence type="ECO:0000313" key="9">
    <source>
        <dbReference type="EMBL" id="GJQ13604.1"/>
    </source>
</evidence>
<evidence type="ECO:0000256" key="4">
    <source>
        <dbReference type="ARBA" id="ARBA00022679"/>
    </source>
</evidence>
<evidence type="ECO:0000256" key="7">
    <source>
        <dbReference type="ARBA" id="ARBA00023136"/>
    </source>
</evidence>
<proteinExistence type="predicted"/>
<feature type="transmembrane region" description="Helical" evidence="8">
    <location>
        <begin position="85"/>
        <end position="109"/>
    </location>
</feature>
<keyword evidence="4" id="KW-0808">Transferase</keyword>
<dbReference type="InterPro" id="IPR044878">
    <property type="entry name" value="UbiA_sf"/>
</dbReference>
<dbReference type="PANTHER" id="PTHR13929:SF0">
    <property type="entry name" value="UBIA PRENYLTRANSFERASE DOMAIN-CONTAINING PROTEIN 1"/>
    <property type="match status" value="1"/>
</dbReference>
<gene>
    <name evidence="9" type="ORF">GpartN1_g5395.t1</name>
</gene>
<dbReference type="Gene3D" id="1.10.357.140">
    <property type="entry name" value="UbiA prenyltransferase"/>
    <property type="match status" value="1"/>
</dbReference>
<sequence>MMNGKLWYYFMALRPWSFQAAIPSVTLGSLLSWKYHEMWDNSKFFLSLAVTLSLQGAANLLNTYFDYVKGYDTEESYGDPTLVRGFLSIVEVWMLAIIMYFCACLSLYFLEIVTRLDLMTLGKLFWIGVILTYMYNGGIKGFALKYFALGDLAIYVSFGPMMAVFGYLTQCGNYSWLPVWYSIPVGLRVEAILHANNHRDLESDKRNGAITVANLLGGTLSTLFMFLLLFFPYVFCLLQAYFISAWYLITVLSIPSAWHSFFIFRKENRRDIPAVIAKQHSFFSLLYLLAVYKQRSI</sequence>
<dbReference type="CDD" id="cd13962">
    <property type="entry name" value="PT_UbiA_UBIAD1"/>
    <property type="match status" value="1"/>
</dbReference>
<dbReference type="EMBL" id="BQMJ01000045">
    <property type="protein sequence ID" value="GJQ13604.1"/>
    <property type="molecule type" value="Genomic_DNA"/>
</dbReference>
<evidence type="ECO:0000256" key="3">
    <source>
        <dbReference type="ARBA" id="ARBA00022428"/>
    </source>
</evidence>
<evidence type="ECO:0000256" key="1">
    <source>
        <dbReference type="ARBA" id="ARBA00004141"/>
    </source>
</evidence>
<dbReference type="AlphaFoldDB" id="A0A9C7PZU3"/>
<dbReference type="GO" id="GO:0005783">
    <property type="term" value="C:endoplasmic reticulum"/>
    <property type="evidence" value="ECO:0007669"/>
    <property type="project" value="TreeGrafter"/>
</dbReference>
<evidence type="ECO:0008006" key="11">
    <source>
        <dbReference type="Google" id="ProtNLM"/>
    </source>
</evidence>
<evidence type="ECO:0000313" key="10">
    <source>
        <dbReference type="Proteomes" id="UP001061958"/>
    </source>
</evidence>
<name>A0A9C7PZU3_9RHOD</name>
<feature type="transmembrane region" description="Helical" evidence="8">
    <location>
        <begin position="147"/>
        <end position="168"/>
    </location>
</feature>
<feature type="transmembrane region" description="Helical" evidence="8">
    <location>
        <begin position="116"/>
        <end position="135"/>
    </location>
</feature>
<accession>A0A9C7PZU3</accession>
<evidence type="ECO:0000256" key="6">
    <source>
        <dbReference type="ARBA" id="ARBA00022989"/>
    </source>
</evidence>
<feature type="transmembrane region" description="Helical" evidence="8">
    <location>
        <begin position="44"/>
        <end position="65"/>
    </location>
</feature>